<dbReference type="RefSeq" id="WP_142788747.1">
    <property type="nucleotide sequence ID" value="NZ_VHJK01000001.1"/>
</dbReference>
<reference evidence="1 2" key="1">
    <citation type="submission" date="2019-06" db="EMBL/GenBank/DDBJ databases">
        <title>Erythrobacter insulae sp. nov., isolated from a tidal flat.</title>
        <authorList>
            <person name="Yoon J.-H."/>
        </authorList>
    </citation>
    <scope>NUCLEOTIDE SEQUENCE [LARGE SCALE GENOMIC DNA]</scope>
    <source>
        <strain evidence="1 2">JBTF-M21</strain>
    </source>
</reference>
<dbReference type="EMBL" id="VHJK01000001">
    <property type="protein sequence ID" value="TRD12475.1"/>
    <property type="molecule type" value="Genomic_DNA"/>
</dbReference>
<dbReference type="OrthoDB" id="7410166at2"/>
<accession>A0A547PEA8</accession>
<dbReference type="AlphaFoldDB" id="A0A547PEA8"/>
<evidence type="ECO:0000313" key="2">
    <source>
        <dbReference type="Proteomes" id="UP000316343"/>
    </source>
</evidence>
<keyword evidence="2" id="KW-1185">Reference proteome</keyword>
<gene>
    <name evidence="1" type="ORF">FGU71_11785</name>
</gene>
<organism evidence="1 2">
    <name type="scientific">Erythrobacter insulae</name>
    <dbReference type="NCBI Taxonomy" id="2584124"/>
    <lineage>
        <taxon>Bacteria</taxon>
        <taxon>Pseudomonadati</taxon>
        <taxon>Pseudomonadota</taxon>
        <taxon>Alphaproteobacteria</taxon>
        <taxon>Sphingomonadales</taxon>
        <taxon>Erythrobacteraceae</taxon>
        <taxon>Erythrobacter/Porphyrobacter group</taxon>
        <taxon>Erythrobacter</taxon>
    </lineage>
</organism>
<proteinExistence type="predicted"/>
<protein>
    <submittedName>
        <fullName evidence="1">Uncharacterized protein</fullName>
    </submittedName>
</protein>
<sequence>MELIIPFMLFLLETPLDDPSRAELTRHPFLFADEEQCQAAVQNFKTRPPLVTPEEPTQIKYFCQAVPQPPEYERLFSEMDAARRARIEAESE</sequence>
<dbReference type="Proteomes" id="UP000316343">
    <property type="component" value="Unassembled WGS sequence"/>
</dbReference>
<name>A0A547PEA8_9SPHN</name>
<comment type="caution">
    <text evidence="1">The sequence shown here is derived from an EMBL/GenBank/DDBJ whole genome shotgun (WGS) entry which is preliminary data.</text>
</comment>
<evidence type="ECO:0000313" key="1">
    <source>
        <dbReference type="EMBL" id="TRD12475.1"/>
    </source>
</evidence>